<evidence type="ECO:0000256" key="6">
    <source>
        <dbReference type="ARBA" id="ARBA00023136"/>
    </source>
</evidence>
<organism evidence="10 11">
    <name type="scientific">Sulfidibacter corallicola</name>
    <dbReference type="NCBI Taxonomy" id="2818388"/>
    <lineage>
        <taxon>Bacteria</taxon>
        <taxon>Pseudomonadati</taxon>
        <taxon>Acidobacteriota</taxon>
        <taxon>Holophagae</taxon>
        <taxon>Acanthopleuribacterales</taxon>
        <taxon>Acanthopleuribacteraceae</taxon>
        <taxon>Sulfidibacter</taxon>
    </lineage>
</organism>
<gene>
    <name evidence="10" type="ORF">J3U87_28610</name>
</gene>
<dbReference type="GO" id="GO:0042773">
    <property type="term" value="P:ATP synthesis coupled electron transport"/>
    <property type="evidence" value="ECO:0007669"/>
    <property type="project" value="InterPro"/>
</dbReference>
<feature type="transmembrane region" description="Helical" evidence="8">
    <location>
        <begin position="6"/>
        <end position="27"/>
    </location>
</feature>
<dbReference type="PANTHER" id="PTHR42703">
    <property type="entry name" value="NADH DEHYDROGENASE"/>
    <property type="match status" value="1"/>
</dbReference>
<feature type="transmembrane region" description="Helical" evidence="8">
    <location>
        <begin position="339"/>
        <end position="362"/>
    </location>
</feature>
<dbReference type="RefSeq" id="WP_237379199.1">
    <property type="nucleotide sequence ID" value="NZ_CP071793.1"/>
</dbReference>
<feature type="transmembrane region" description="Helical" evidence="8">
    <location>
        <begin position="383"/>
        <end position="409"/>
    </location>
</feature>
<evidence type="ECO:0000256" key="5">
    <source>
        <dbReference type="ARBA" id="ARBA00022989"/>
    </source>
</evidence>
<sequence>MDIVQQAPILMILCPFLGAFAVSLAGLIQRRWCYPLTVLFTAGSAYAGLGTLIQVLRTEGGVIRYRMGGWEPPFGIEFRLDALNAAIALMVVVVALLVAIYSRQTVASETAGKEGHFYTLFLLLTVGVLGISMTGDAFNLYVFLEISSLSSYALIAMGRGRAAFSCFNYIIMGTIGASFYLLGVGYLYIKTGSLNMTDIARILQEHGLYSSNSVRIGFLFILIGVWIKMAFVPLHRWLPNAYTFAPSTTSCLVAPLMTKVSIYVMIRIMFSVFNPEFVFGVGPRSDLVVWLAVIAMMVGSFYALAKNKLKMMLAYLVIAEVGYMVGGAWLANATGLTGAIFHILADGLMTLALFLAAGAIYYKRKSYNIVATKGLFGKMPFTMGAFAIAALSMIGIPPTCGFFSKWYLISGGIEAGHWGFVVGLLTSSMVNAVLFFRILERAYFEKPELPYEPGRQGKNALNFVERKGVDEAPLTMLAPLWAASLGLVLLGVYSGVVIDFISRYVNSVGFQ</sequence>
<evidence type="ECO:0000313" key="11">
    <source>
        <dbReference type="Proteomes" id="UP000663929"/>
    </source>
</evidence>
<feature type="transmembrane region" description="Helical" evidence="8">
    <location>
        <begin position="312"/>
        <end position="333"/>
    </location>
</feature>
<evidence type="ECO:0000256" key="2">
    <source>
        <dbReference type="ARBA" id="ARBA00005346"/>
    </source>
</evidence>
<proteinExistence type="inferred from homology"/>
<dbReference type="GO" id="GO:0008137">
    <property type="term" value="F:NADH dehydrogenase (ubiquinone) activity"/>
    <property type="evidence" value="ECO:0007669"/>
    <property type="project" value="InterPro"/>
</dbReference>
<keyword evidence="3" id="KW-1003">Cell membrane</keyword>
<keyword evidence="4 7" id="KW-0812">Transmembrane</keyword>
<evidence type="ECO:0000256" key="4">
    <source>
        <dbReference type="ARBA" id="ARBA00022692"/>
    </source>
</evidence>
<dbReference type="InterPro" id="IPR003918">
    <property type="entry name" value="NADH_UbQ_OxRdtase"/>
</dbReference>
<evidence type="ECO:0000313" key="10">
    <source>
        <dbReference type="EMBL" id="QTD49568.1"/>
    </source>
</evidence>
<feature type="transmembrane region" description="Helical" evidence="8">
    <location>
        <begin position="82"/>
        <end position="103"/>
    </location>
</feature>
<dbReference type="PRINTS" id="PR01437">
    <property type="entry name" value="NUOXDRDTASE4"/>
</dbReference>
<reference evidence="10" key="1">
    <citation type="submission" date="2021-03" db="EMBL/GenBank/DDBJ databases">
        <title>Acanthopleuribacteraceae sp. M133.</title>
        <authorList>
            <person name="Wang G."/>
        </authorList>
    </citation>
    <scope>NUCLEOTIDE SEQUENCE</scope>
    <source>
        <strain evidence="10">M133</strain>
    </source>
</reference>
<dbReference type="Pfam" id="PF00361">
    <property type="entry name" value="Proton_antipo_M"/>
    <property type="match status" value="1"/>
</dbReference>
<accession>A0A8A4TL35</accession>
<feature type="transmembrane region" description="Helical" evidence="8">
    <location>
        <begin position="115"/>
        <end position="132"/>
    </location>
</feature>
<evidence type="ECO:0000256" key="1">
    <source>
        <dbReference type="ARBA" id="ARBA00004651"/>
    </source>
</evidence>
<dbReference type="Proteomes" id="UP000663929">
    <property type="component" value="Chromosome"/>
</dbReference>
<keyword evidence="11" id="KW-1185">Reference proteome</keyword>
<feature type="transmembrane region" description="Helical" evidence="8">
    <location>
        <begin position="34"/>
        <end position="56"/>
    </location>
</feature>
<dbReference type="InterPro" id="IPR050586">
    <property type="entry name" value="CPA3_Na-H_Antiporter_D"/>
</dbReference>
<dbReference type="GO" id="GO:0005886">
    <property type="term" value="C:plasma membrane"/>
    <property type="evidence" value="ECO:0007669"/>
    <property type="project" value="UniProtKB-SubCell"/>
</dbReference>
<feature type="transmembrane region" description="Helical" evidence="8">
    <location>
        <begin position="138"/>
        <end position="157"/>
    </location>
</feature>
<comment type="subcellular location">
    <subcellularLocation>
        <location evidence="1">Cell membrane</location>
        <topology evidence="1">Multi-pass membrane protein</topology>
    </subcellularLocation>
    <subcellularLocation>
        <location evidence="7">Membrane</location>
        <topology evidence="7">Multi-pass membrane protein</topology>
    </subcellularLocation>
</comment>
<dbReference type="PANTHER" id="PTHR42703:SF1">
    <property type="entry name" value="NA(+)_H(+) ANTIPORTER SUBUNIT D1"/>
    <property type="match status" value="1"/>
</dbReference>
<evidence type="ECO:0000256" key="7">
    <source>
        <dbReference type="RuleBase" id="RU000320"/>
    </source>
</evidence>
<feature type="transmembrane region" description="Helical" evidence="8">
    <location>
        <begin position="169"/>
        <end position="189"/>
    </location>
</feature>
<keyword evidence="5 8" id="KW-1133">Transmembrane helix</keyword>
<keyword evidence="6 8" id="KW-0472">Membrane</keyword>
<protein>
    <submittedName>
        <fullName evidence="10">Monovalent cation/H+ antiporter subunit D family protein</fullName>
    </submittedName>
</protein>
<dbReference type="EMBL" id="CP071793">
    <property type="protein sequence ID" value="QTD49568.1"/>
    <property type="molecule type" value="Genomic_DNA"/>
</dbReference>
<evidence type="ECO:0000259" key="9">
    <source>
        <dbReference type="Pfam" id="PF00361"/>
    </source>
</evidence>
<feature type="transmembrane region" description="Helical" evidence="8">
    <location>
        <begin position="476"/>
        <end position="501"/>
    </location>
</feature>
<feature type="transmembrane region" description="Helical" evidence="8">
    <location>
        <begin position="415"/>
        <end position="436"/>
    </location>
</feature>
<feature type="transmembrane region" description="Helical" evidence="8">
    <location>
        <begin position="287"/>
        <end position="305"/>
    </location>
</feature>
<feature type="transmembrane region" description="Helical" evidence="8">
    <location>
        <begin position="209"/>
        <end position="231"/>
    </location>
</feature>
<evidence type="ECO:0000256" key="8">
    <source>
        <dbReference type="SAM" id="Phobius"/>
    </source>
</evidence>
<name>A0A8A4TL35_SULCO</name>
<dbReference type="InterPro" id="IPR001750">
    <property type="entry name" value="ND/Mrp_TM"/>
</dbReference>
<dbReference type="AlphaFoldDB" id="A0A8A4TL35"/>
<feature type="domain" description="NADH:quinone oxidoreductase/Mrp antiporter transmembrane" evidence="9">
    <location>
        <begin position="136"/>
        <end position="427"/>
    </location>
</feature>
<comment type="similarity">
    <text evidence="2">Belongs to the CPA3 antiporters (TC 2.A.63) subunit D family.</text>
</comment>
<dbReference type="KEGG" id="scor:J3U87_28610"/>
<feature type="transmembrane region" description="Helical" evidence="8">
    <location>
        <begin position="252"/>
        <end position="275"/>
    </location>
</feature>
<evidence type="ECO:0000256" key="3">
    <source>
        <dbReference type="ARBA" id="ARBA00022475"/>
    </source>
</evidence>